<name>V4NEL9_EUTSA</name>
<dbReference type="PANTHER" id="PTHR21596">
    <property type="entry name" value="RIBONUCLEASE P SUBUNIT P38"/>
    <property type="match status" value="1"/>
</dbReference>
<gene>
    <name evidence="2" type="ORF">EUTSA_v10003489mg</name>
</gene>
<reference evidence="2 3" key="1">
    <citation type="journal article" date="2013" name="Front. Plant Sci.">
        <title>The Reference Genome of the Halophytic Plant Eutrema salsugineum.</title>
        <authorList>
            <person name="Yang R."/>
            <person name="Jarvis D.E."/>
            <person name="Chen H."/>
            <person name="Beilstein M.A."/>
            <person name="Grimwood J."/>
            <person name="Jenkins J."/>
            <person name="Shu S."/>
            <person name="Prochnik S."/>
            <person name="Xin M."/>
            <person name="Ma C."/>
            <person name="Schmutz J."/>
            <person name="Wing R.A."/>
            <person name="Mitchell-Olds T."/>
            <person name="Schumaker K.S."/>
            <person name="Wang X."/>
        </authorList>
    </citation>
    <scope>NUCLEOTIDE SEQUENCE [LARGE SCALE GENOMIC DNA]</scope>
</reference>
<evidence type="ECO:0000259" key="1">
    <source>
        <dbReference type="Pfam" id="PF00931"/>
    </source>
</evidence>
<evidence type="ECO:0000313" key="2">
    <source>
        <dbReference type="EMBL" id="ESQ44501.1"/>
    </source>
</evidence>
<protein>
    <recommendedName>
        <fullName evidence="1">NB-ARC domain-containing protein</fullName>
    </recommendedName>
</protein>
<dbReference type="GO" id="GO:0080188">
    <property type="term" value="P:gene silencing by siRNA-directed DNA methylation"/>
    <property type="evidence" value="ECO:0007669"/>
    <property type="project" value="InterPro"/>
</dbReference>
<dbReference type="SUPFAM" id="SSF52540">
    <property type="entry name" value="P-loop containing nucleoside triphosphate hydrolases"/>
    <property type="match status" value="1"/>
</dbReference>
<keyword evidence="3" id="KW-1185">Reference proteome</keyword>
<dbReference type="GO" id="GO:0043531">
    <property type="term" value="F:ADP binding"/>
    <property type="evidence" value="ECO:0007669"/>
    <property type="project" value="InterPro"/>
</dbReference>
<sequence>MNVHALETSYDFRDECKETLSKWKEHSDIINFGEGTFGAWEVEGSLEGLSSQCIDTVRKRLLDMRPFQKRYLLISHLTSARAILGVSDFIFDSSLVDFFCYLHLREISMVVGESASKLRDEYILKGIQSDKALRVDGLVEKGGPKSSLYAWLARADDYNGSNVIGDNLRKMSDLKTIEQVMEEEASKQQKLGQNLIQLVEVKKKDMKQFEELCLLKSKELNESKEFRRLAIVGKYGVGKTTFCQSVFNDKNVKGACLPRIWVSMYSKETKEDEDPNIAVMFEHIKTEVEEEKRGKDEAGEKAEELVKEKELSGLLHALNSNLMWKKYLILLDDVLLALSYSFVKTCDIELEMEQLRGELNVK</sequence>
<dbReference type="InterPro" id="IPR002182">
    <property type="entry name" value="NB-ARC"/>
</dbReference>
<dbReference type="InterPro" id="IPR038588">
    <property type="entry name" value="XS_domain_sf"/>
</dbReference>
<dbReference type="PANTHER" id="PTHR21596:SF65">
    <property type="entry name" value="PROTEIN INVOLVED IN DE NOVO 2-RELATED"/>
    <property type="match status" value="1"/>
</dbReference>
<dbReference type="KEGG" id="eus:EUTSA_v10003489mg"/>
<dbReference type="Proteomes" id="UP000030689">
    <property type="component" value="Unassembled WGS sequence"/>
</dbReference>
<feature type="domain" description="NB-ARC" evidence="1">
    <location>
        <begin position="218"/>
        <end position="335"/>
    </location>
</feature>
<dbReference type="Gene3D" id="3.30.70.2890">
    <property type="entry name" value="XS domain"/>
    <property type="match status" value="1"/>
</dbReference>
<dbReference type="InterPro" id="IPR045177">
    <property type="entry name" value="FDM1-5/IDN2"/>
</dbReference>
<dbReference type="InterPro" id="IPR027417">
    <property type="entry name" value="P-loop_NTPase"/>
</dbReference>
<evidence type="ECO:0000313" key="3">
    <source>
        <dbReference type="Proteomes" id="UP000030689"/>
    </source>
</evidence>
<organism evidence="2 3">
    <name type="scientific">Eutrema salsugineum</name>
    <name type="common">Saltwater cress</name>
    <name type="synonym">Sisymbrium salsugineum</name>
    <dbReference type="NCBI Taxonomy" id="72664"/>
    <lineage>
        <taxon>Eukaryota</taxon>
        <taxon>Viridiplantae</taxon>
        <taxon>Streptophyta</taxon>
        <taxon>Embryophyta</taxon>
        <taxon>Tracheophyta</taxon>
        <taxon>Spermatophyta</taxon>
        <taxon>Magnoliopsida</taxon>
        <taxon>eudicotyledons</taxon>
        <taxon>Gunneridae</taxon>
        <taxon>Pentapetalae</taxon>
        <taxon>rosids</taxon>
        <taxon>malvids</taxon>
        <taxon>Brassicales</taxon>
        <taxon>Brassicaceae</taxon>
        <taxon>Eutremeae</taxon>
        <taxon>Eutrema</taxon>
    </lineage>
</organism>
<dbReference type="EMBL" id="KI517447">
    <property type="protein sequence ID" value="ESQ44501.1"/>
    <property type="molecule type" value="Genomic_DNA"/>
</dbReference>
<proteinExistence type="predicted"/>
<dbReference type="AlphaFoldDB" id="V4NEL9"/>
<accession>V4NEL9</accession>
<dbReference type="Gramene" id="ESQ44501">
    <property type="protein sequence ID" value="ESQ44501"/>
    <property type="gene ID" value="EUTSA_v10003489mg"/>
</dbReference>
<dbReference type="Pfam" id="PF00931">
    <property type="entry name" value="NB-ARC"/>
    <property type="match status" value="1"/>
</dbReference>